<name>A0A194AP45_PINFU</name>
<proteinExistence type="predicted"/>
<evidence type="ECO:0000256" key="1">
    <source>
        <dbReference type="SAM" id="SignalP"/>
    </source>
</evidence>
<protein>
    <submittedName>
        <fullName evidence="2">Uncharacterized protein</fullName>
    </submittedName>
</protein>
<organism evidence="2">
    <name type="scientific">Pinctada fucata</name>
    <name type="common">Akoya pearl oyster</name>
    <name type="synonym">Pinctada imbricata fucata</name>
    <dbReference type="NCBI Taxonomy" id="50426"/>
    <lineage>
        <taxon>Eukaryota</taxon>
        <taxon>Metazoa</taxon>
        <taxon>Spiralia</taxon>
        <taxon>Lophotrochozoa</taxon>
        <taxon>Mollusca</taxon>
        <taxon>Bivalvia</taxon>
        <taxon>Autobranchia</taxon>
        <taxon>Pteriomorphia</taxon>
        <taxon>Pterioida</taxon>
        <taxon>Pterioidea</taxon>
        <taxon>Pteriidae</taxon>
        <taxon>Pinctada</taxon>
    </lineage>
</organism>
<feature type="chain" id="PRO_5013481149" evidence="1">
    <location>
        <begin position="25"/>
        <end position="169"/>
    </location>
</feature>
<accession>A0A194AP45</accession>
<evidence type="ECO:0000313" key="2">
    <source>
        <dbReference type="EMBL" id="JAS03551.1"/>
    </source>
</evidence>
<reference evidence="2" key="1">
    <citation type="submission" date="2016-03" db="EMBL/GenBank/DDBJ databases">
        <authorList>
            <person name="Ploux O."/>
        </authorList>
    </citation>
    <scope>NUCLEOTIDE SEQUENCE</scope>
    <source>
        <tissue evidence="2">Mantle</tissue>
    </source>
</reference>
<feature type="signal peptide" evidence="1">
    <location>
        <begin position="1"/>
        <end position="24"/>
    </location>
</feature>
<dbReference type="EMBL" id="GELH01000721">
    <property type="protein sequence ID" value="JAS03551.1"/>
    <property type="molecule type" value="Transcribed_RNA"/>
</dbReference>
<dbReference type="AlphaFoldDB" id="A0A194AP45"/>
<keyword evidence="1" id="KW-0732">Signal</keyword>
<sequence>MGFLDNAAFFIVIPLFWMSWSTDAAPSCSGCTYKDTCYELGQLFNEGCLVRQCVKRKRDDNLYHFVAIKKFSCEEGDDCHDWKSRWNVTSPGRYCALKECKWWRKPGDWPYSFGSKNKIIEAFCIDDENECHPIDEEEASPFMRTIGDKVYNECYCKEVNKELLTTCKS</sequence>
<dbReference type="EMBL" id="GELH01000722">
    <property type="protein sequence ID" value="JAS03550.1"/>
    <property type="molecule type" value="Transcribed_RNA"/>
</dbReference>